<dbReference type="AlphaFoldDB" id="A0A846XQH1"/>
<evidence type="ECO:0000259" key="6">
    <source>
        <dbReference type="Pfam" id="PF04138"/>
    </source>
</evidence>
<feature type="transmembrane region" description="Helical" evidence="5">
    <location>
        <begin position="38"/>
        <end position="59"/>
    </location>
</feature>
<comment type="caution">
    <text evidence="7">The sequence shown here is derived from an EMBL/GenBank/DDBJ whole genome shotgun (WGS) entry which is preliminary data.</text>
</comment>
<comment type="subcellular location">
    <subcellularLocation>
        <location evidence="1">Membrane</location>
        <topology evidence="1">Multi-pass membrane protein</topology>
    </subcellularLocation>
</comment>
<feature type="domain" description="GtrA/DPMS transmembrane" evidence="6">
    <location>
        <begin position="41"/>
        <end position="154"/>
    </location>
</feature>
<organism evidence="7 8">
    <name type="scientific">Nocardia speluncae</name>
    <dbReference type="NCBI Taxonomy" id="419477"/>
    <lineage>
        <taxon>Bacteria</taxon>
        <taxon>Bacillati</taxon>
        <taxon>Actinomycetota</taxon>
        <taxon>Actinomycetes</taxon>
        <taxon>Mycobacteriales</taxon>
        <taxon>Nocardiaceae</taxon>
        <taxon>Nocardia</taxon>
    </lineage>
</organism>
<evidence type="ECO:0000256" key="4">
    <source>
        <dbReference type="ARBA" id="ARBA00023136"/>
    </source>
</evidence>
<feature type="transmembrane region" description="Helical" evidence="5">
    <location>
        <begin position="101"/>
        <end position="126"/>
    </location>
</feature>
<feature type="transmembrane region" description="Helical" evidence="5">
    <location>
        <begin position="65"/>
        <end position="85"/>
    </location>
</feature>
<dbReference type="GO" id="GO:0016020">
    <property type="term" value="C:membrane"/>
    <property type="evidence" value="ECO:0007669"/>
    <property type="project" value="UniProtKB-SubCell"/>
</dbReference>
<evidence type="ECO:0000256" key="3">
    <source>
        <dbReference type="ARBA" id="ARBA00022989"/>
    </source>
</evidence>
<dbReference type="InterPro" id="IPR007267">
    <property type="entry name" value="GtrA_DPMS_TM"/>
</dbReference>
<dbReference type="RefSeq" id="WP_068041438.1">
    <property type="nucleotide sequence ID" value="NZ_JAAXOO010000008.1"/>
</dbReference>
<dbReference type="EMBL" id="JAAXOO010000008">
    <property type="protein sequence ID" value="NKY36990.1"/>
    <property type="molecule type" value="Genomic_DNA"/>
</dbReference>
<keyword evidence="4 5" id="KW-0472">Membrane</keyword>
<feature type="transmembrane region" description="Helical" evidence="5">
    <location>
        <begin position="132"/>
        <end position="153"/>
    </location>
</feature>
<dbReference type="Proteomes" id="UP000565715">
    <property type="component" value="Unassembled WGS sequence"/>
</dbReference>
<sequence length="157" mass="17136">MQGPATKAETGASRFARWCAAVVARLPWGLDRIIPPTFLGFALINSFTFGVDLLILTGMRSGLGLPGWLSVTVGYVCAFALAFYLNRTLNFRSHAPARRQAVIYTVVVVINYLAFILGVGAGLAALGVQYHLSRLLAGACEAVYMYSAMRWIVFRRS</sequence>
<reference evidence="7 8" key="1">
    <citation type="submission" date="2020-04" db="EMBL/GenBank/DDBJ databases">
        <title>MicrobeNet Type strains.</title>
        <authorList>
            <person name="Nicholson A.C."/>
        </authorList>
    </citation>
    <scope>NUCLEOTIDE SEQUENCE [LARGE SCALE GENOMIC DNA]</scope>
    <source>
        <strain evidence="7 8">DSM 45078</strain>
    </source>
</reference>
<keyword evidence="2 5" id="KW-0812">Transmembrane</keyword>
<evidence type="ECO:0000313" key="7">
    <source>
        <dbReference type="EMBL" id="NKY36990.1"/>
    </source>
</evidence>
<protein>
    <submittedName>
        <fullName evidence="7">GtrA family protein</fullName>
    </submittedName>
</protein>
<name>A0A846XQH1_9NOCA</name>
<gene>
    <name evidence="7" type="ORF">HGA13_28555</name>
</gene>
<evidence type="ECO:0000313" key="8">
    <source>
        <dbReference type="Proteomes" id="UP000565715"/>
    </source>
</evidence>
<accession>A0A846XQH1</accession>
<proteinExistence type="predicted"/>
<evidence type="ECO:0000256" key="5">
    <source>
        <dbReference type="SAM" id="Phobius"/>
    </source>
</evidence>
<keyword evidence="8" id="KW-1185">Reference proteome</keyword>
<dbReference type="GO" id="GO:0000271">
    <property type="term" value="P:polysaccharide biosynthetic process"/>
    <property type="evidence" value="ECO:0007669"/>
    <property type="project" value="InterPro"/>
</dbReference>
<evidence type="ECO:0000256" key="1">
    <source>
        <dbReference type="ARBA" id="ARBA00004141"/>
    </source>
</evidence>
<keyword evidence="3 5" id="KW-1133">Transmembrane helix</keyword>
<dbReference type="Pfam" id="PF04138">
    <property type="entry name" value="GtrA_DPMS_TM"/>
    <property type="match status" value="1"/>
</dbReference>
<evidence type="ECO:0000256" key="2">
    <source>
        <dbReference type="ARBA" id="ARBA00022692"/>
    </source>
</evidence>